<dbReference type="InterPro" id="IPR036890">
    <property type="entry name" value="HATPase_C_sf"/>
</dbReference>
<dbReference type="eggNOG" id="COG2203">
    <property type="taxonomic scope" value="Bacteria"/>
</dbReference>
<dbReference type="Pfam" id="PF00072">
    <property type="entry name" value="Response_reg"/>
    <property type="match status" value="1"/>
</dbReference>
<dbReference type="SUPFAM" id="SSF52172">
    <property type="entry name" value="CheY-like"/>
    <property type="match status" value="1"/>
</dbReference>
<dbReference type="PRINTS" id="PR00344">
    <property type="entry name" value="BCTRLSENSOR"/>
</dbReference>
<dbReference type="Gene3D" id="3.30.450.20">
    <property type="entry name" value="PAS domain"/>
    <property type="match status" value="3"/>
</dbReference>
<evidence type="ECO:0000256" key="1">
    <source>
        <dbReference type="ARBA" id="ARBA00000085"/>
    </source>
</evidence>
<feature type="domain" description="Response regulatory" evidence="9">
    <location>
        <begin position="817"/>
        <end position="934"/>
    </location>
</feature>
<evidence type="ECO:0000256" key="4">
    <source>
        <dbReference type="ARBA" id="ARBA00022553"/>
    </source>
</evidence>
<dbReference type="InterPro" id="IPR011006">
    <property type="entry name" value="CheY-like_superfamily"/>
</dbReference>
<evidence type="ECO:0000256" key="3">
    <source>
        <dbReference type="ARBA" id="ARBA00012438"/>
    </source>
</evidence>
<dbReference type="Gene3D" id="3.40.50.2300">
    <property type="match status" value="1"/>
</dbReference>
<accession>A2SBX2</accession>
<keyword evidence="12" id="KW-1185">Reference proteome</keyword>
<dbReference type="AlphaFoldDB" id="A2SBX2"/>
<dbReference type="SUPFAM" id="SSF47384">
    <property type="entry name" value="Homodimeric domain of signal transducing histidine kinase"/>
    <property type="match status" value="1"/>
</dbReference>
<dbReference type="GO" id="GO:0005886">
    <property type="term" value="C:plasma membrane"/>
    <property type="evidence" value="ECO:0007669"/>
    <property type="project" value="UniProtKB-SubCell"/>
</dbReference>
<feature type="domain" description="Histidine kinase" evidence="8">
    <location>
        <begin position="572"/>
        <end position="789"/>
    </location>
</feature>
<reference evidence="11 12" key="1">
    <citation type="journal article" date="2007" name="J. Bacteriol.">
        <title>Whole-genome analysis of the methyl tert-butyl ether-degrading beta-proteobacterium Methylibium petroleiphilum PM1.</title>
        <authorList>
            <person name="Kane S.R."/>
            <person name="Chakicherla A.Y."/>
            <person name="Chain P.S.G."/>
            <person name="Schmidt R."/>
            <person name="Shin M.W."/>
            <person name="Legler T.C."/>
            <person name="Scow K.M."/>
            <person name="Larimer F.W."/>
            <person name="Lucas S.M."/>
            <person name="Richardson P.M."/>
            <person name="Hristova K.R."/>
        </authorList>
    </citation>
    <scope>NUCLEOTIDE SEQUENCE [LARGE SCALE GENOMIC DNA]</scope>
    <source>
        <strain evidence="12">ATCC BAA-1232 / LMG 22953 / PM1</strain>
    </source>
</reference>
<dbReference type="HOGENOM" id="CLU_000445_114_15_4"/>
<dbReference type="Gene3D" id="3.30.565.10">
    <property type="entry name" value="Histidine kinase-like ATPase, C-terminal domain"/>
    <property type="match status" value="1"/>
</dbReference>
<sequence length="938" mass="102118">MPIPFHPREAQRLTLLRELGVLGGAAGAGLDALTACAARLTGAPLAAISLVDDDAQWFLSRSGFELAQIPRSQGFCSHAILGESLFTVPDLARDPRFRDSPLVTDGPRVRFYAGQPLAIDGLAVGTLCVFDLQPRTLGAGEREALAQLGCAAVELLQSRQGLREASQLRERLFDFARAGGDWMWESDARHRYRWLSDAFQPITGIDPRRQLGEPITDAQLLDADGSPRVPAQYYRALLDRQEPFARVLTAKHTPRGLLYLSRSAVPVFDAAGRFEGYRGTVRDVTSTLAAASEARRGEVTLRELAAQVPGMLFTFEEHPDGRAGYPFVSDGAERVLGMAAATLQADALTFFRHVHPPDLAPLGKALAEGAARLTRLEHSFRMTLPDGSLRWFEMRAAPTRLGDGGTLWHGFTADVTARKAIEEALQAHEERWQIAADAARIGIAEFVLADGLVNLDRRACINHGLSYPHGRVTLDDWMAQIDPADRDAVMAGIGEALAGERPFEGRYRIRQPDGSVRWLEFVVRATRDEAGAPTGVIGTCRDVHEQQLADELSRGMQEAERASRAKSEFLSRVSHELRTPLNGILGFTQLMALDEDHPLAAPQAQRLASVQRAGNRLLNLINDVLEISRIESAEVAVRTLAVDLDAALHASLSLVQSLARGRSITIEPTPPSGLWVSGDERALEQVLVNLLSNAIKYSGEQSPVVLNLQRSDGTVKIAVRDRGVGLTAEQQARLFQPFDRLGAERRRIEGSGLGLVIARQLAEAMGGRIDVVSVPGAGSTFTLQLPEAEEPSGSAYLATQPAALLHEPPAPRRAQRQVVYIEDELLNQVLLQEVFRARPDWQLHIADDGASGLRLARELSPHLMLIDMNLPDTNGLALVQALRADPSTRALRCIALSADAMNEQIAAARRAGFDDYWTKPIDVAQVLAGLDAVLDGTA</sequence>
<feature type="modified residue" description="4-aspartylphosphate" evidence="7">
    <location>
        <position position="867"/>
    </location>
</feature>
<dbReference type="NCBIfam" id="TIGR00229">
    <property type="entry name" value="sensory_box"/>
    <property type="match status" value="1"/>
</dbReference>
<dbReference type="PROSITE" id="PS50109">
    <property type="entry name" value="HIS_KIN"/>
    <property type="match status" value="1"/>
</dbReference>
<dbReference type="FunFam" id="3.30.565.10:FF:000006">
    <property type="entry name" value="Sensor histidine kinase WalK"/>
    <property type="match status" value="1"/>
</dbReference>
<evidence type="ECO:0000256" key="7">
    <source>
        <dbReference type="PROSITE-ProRule" id="PRU00169"/>
    </source>
</evidence>
<dbReference type="InterPro" id="IPR013656">
    <property type="entry name" value="PAS_4"/>
</dbReference>
<evidence type="ECO:0000313" key="12">
    <source>
        <dbReference type="Proteomes" id="UP000000366"/>
    </source>
</evidence>
<dbReference type="Pfam" id="PF02518">
    <property type="entry name" value="HATPase_c"/>
    <property type="match status" value="1"/>
</dbReference>
<dbReference type="Pfam" id="PF01590">
    <property type="entry name" value="GAF"/>
    <property type="match status" value="1"/>
</dbReference>
<dbReference type="InterPro" id="IPR005467">
    <property type="entry name" value="His_kinase_dom"/>
</dbReference>
<protein>
    <recommendedName>
        <fullName evidence="3">histidine kinase</fullName>
        <ecNumber evidence="3">2.7.13.3</ecNumber>
    </recommendedName>
</protein>
<dbReference type="EC" id="2.7.13.3" evidence="3"/>
<dbReference type="InterPro" id="IPR035965">
    <property type="entry name" value="PAS-like_dom_sf"/>
</dbReference>
<dbReference type="CDD" id="cd00082">
    <property type="entry name" value="HisKA"/>
    <property type="match status" value="1"/>
</dbReference>
<dbReference type="CDD" id="cd00130">
    <property type="entry name" value="PAS"/>
    <property type="match status" value="3"/>
</dbReference>
<organism evidence="11 12">
    <name type="scientific">Methylibium petroleiphilum (strain ATCC BAA-1232 / LMG 22953 / PM1)</name>
    <dbReference type="NCBI Taxonomy" id="420662"/>
    <lineage>
        <taxon>Bacteria</taxon>
        <taxon>Pseudomonadati</taxon>
        <taxon>Pseudomonadota</taxon>
        <taxon>Betaproteobacteria</taxon>
        <taxon>Burkholderiales</taxon>
        <taxon>Sphaerotilaceae</taxon>
        <taxon>Methylibium</taxon>
    </lineage>
</organism>
<dbReference type="STRING" id="420662.Mpe_A0099"/>
<dbReference type="InterPro" id="IPR000700">
    <property type="entry name" value="PAS-assoc_C"/>
</dbReference>
<dbReference type="Pfam" id="PF08447">
    <property type="entry name" value="PAS_3"/>
    <property type="match status" value="2"/>
</dbReference>
<comment type="catalytic activity">
    <reaction evidence="1">
        <text>ATP + protein L-histidine = ADP + protein N-phospho-L-histidine.</text>
        <dbReference type="EC" id="2.7.13.3"/>
    </reaction>
</comment>
<dbReference type="SUPFAM" id="SSF55781">
    <property type="entry name" value="GAF domain-like"/>
    <property type="match status" value="1"/>
</dbReference>
<keyword evidence="5" id="KW-0808">Transferase</keyword>
<dbReference type="SMART" id="SM00388">
    <property type="entry name" value="HisKA"/>
    <property type="match status" value="1"/>
</dbReference>
<dbReference type="eggNOG" id="COG2205">
    <property type="taxonomic scope" value="Bacteria"/>
</dbReference>
<dbReference type="InterPro" id="IPR000014">
    <property type="entry name" value="PAS"/>
</dbReference>
<feature type="domain" description="PAC" evidence="10">
    <location>
        <begin position="503"/>
        <end position="555"/>
    </location>
</feature>
<dbReference type="InterPro" id="IPR036097">
    <property type="entry name" value="HisK_dim/P_sf"/>
</dbReference>
<dbReference type="InterPro" id="IPR013655">
    <property type="entry name" value="PAS_fold_3"/>
</dbReference>
<dbReference type="Gene3D" id="1.10.287.130">
    <property type="match status" value="1"/>
</dbReference>
<keyword evidence="4 7" id="KW-0597">Phosphoprotein</keyword>
<dbReference type="InterPro" id="IPR001610">
    <property type="entry name" value="PAC"/>
</dbReference>
<dbReference type="InterPro" id="IPR003018">
    <property type="entry name" value="GAF"/>
</dbReference>
<feature type="domain" description="PAC" evidence="10">
    <location>
        <begin position="376"/>
        <end position="427"/>
    </location>
</feature>
<dbReference type="eggNOG" id="COG2197">
    <property type="taxonomic scope" value="Bacteria"/>
</dbReference>
<dbReference type="InterPro" id="IPR003661">
    <property type="entry name" value="HisK_dim/P_dom"/>
</dbReference>
<proteinExistence type="predicted"/>
<dbReference type="RefSeq" id="WP_011827700.1">
    <property type="nucleotide sequence ID" value="NC_008825.1"/>
</dbReference>
<dbReference type="GO" id="GO:0000155">
    <property type="term" value="F:phosphorelay sensor kinase activity"/>
    <property type="evidence" value="ECO:0007669"/>
    <property type="project" value="InterPro"/>
</dbReference>
<dbReference type="SMART" id="SM00387">
    <property type="entry name" value="HATPase_c"/>
    <property type="match status" value="1"/>
</dbReference>
<evidence type="ECO:0000313" key="11">
    <source>
        <dbReference type="EMBL" id="ABM93061.1"/>
    </source>
</evidence>
<comment type="subcellular location">
    <subcellularLocation>
        <location evidence="2">Cell inner membrane</location>
        <topology evidence="2">Multi-pass membrane protein</topology>
    </subcellularLocation>
</comment>
<dbReference type="Gene3D" id="3.30.450.40">
    <property type="match status" value="1"/>
</dbReference>
<dbReference type="SMART" id="SM00065">
    <property type="entry name" value="GAF"/>
    <property type="match status" value="1"/>
</dbReference>
<gene>
    <name evidence="11" type="ordered locus">Mpe_A0099</name>
</gene>
<dbReference type="SUPFAM" id="SSF55874">
    <property type="entry name" value="ATPase domain of HSP90 chaperone/DNA topoisomerase II/histidine kinase"/>
    <property type="match status" value="1"/>
</dbReference>
<dbReference type="SMART" id="SM00086">
    <property type="entry name" value="PAC"/>
    <property type="match status" value="3"/>
</dbReference>
<name>A2SBX2_METPP</name>
<dbReference type="Pfam" id="PF08448">
    <property type="entry name" value="PAS_4"/>
    <property type="match status" value="1"/>
</dbReference>
<evidence type="ECO:0000256" key="5">
    <source>
        <dbReference type="ARBA" id="ARBA00022679"/>
    </source>
</evidence>
<dbReference type="KEGG" id="mpt:Mpe_A0099"/>
<dbReference type="Pfam" id="PF00512">
    <property type="entry name" value="HisKA"/>
    <property type="match status" value="1"/>
</dbReference>
<dbReference type="PANTHER" id="PTHR43047">
    <property type="entry name" value="TWO-COMPONENT HISTIDINE PROTEIN KINASE"/>
    <property type="match status" value="1"/>
</dbReference>
<dbReference type="PANTHER" id="PTHR43047:SF72">
    <property type="entry name" value="OSMOSENSING HISTIDINE PROTEIN KINASE SLN1"/>
    <property type="match status" value="1"/>
</dbReference>
<evidence type="ECO:0000256" key="2">
    <source>
        <dbReference type="ARBA" id="ARBA00004429"/>
    </source>
</evidence>
<evidence type="ECO:0000256" key="6">
    <source>
        <dbReference type="ARBA" id="ARBA00022777"/>
    </source>
</evidence>
<evidence type="ECO:0000259" key="8">
    <source>
        <dbReference type="PROSITE" id="PS50109"/>
    </source>
</evidence>
<dbReference type="InterPro" id="IPR001789">
    <property type="entry name" value="Sig_transdc_resp-reg_receiver"/>
</dbReference>
<dbReference type="Proteomes" id="UP000000366">
    <property type="component" value="Chromosome"/>
</dbReference>
<dbReference type="PROSITE" id="PS50110">
    <property type="entry name" value="RESPONSE_REGULATORY"/>
    <property type="match status" value="1"/>
</dbReference>
<evidence type="ECO:0000259" key="9">
    <source>
        <dbReference type="PROSITE" id="PS50110"/>
    </source>
</evidence>
<dbReference type="GO" id="GO:0009927">
    <property type="term" value="F:histidine phosphotransfer kinase activity"/>
    <property type="evidence" value="ECO:0007669"/>
    <property type="project" value="TreeGrafter"/>
</dbReference>
<dbReference type="InterPro" id="IPR004358">
    <property type="entry name" value="Sig_transdc_His_kin-like_C"/>
</dbReference>
<dbReference type="InterPro" id="IPR029016">
    <property type="entry name" value="GAF-like_dom_sf"/>
</dbReference>
<dbReference type="SMART" id="SM00448">
    <property type="entry name" value="REC"/>
    <property type="match status" value="1"/>
</dbReference>
<dbReference type="eggNOG" id="COG2202">
    <property type="taxonomic scope" value="Bacteria"/>
</dbReference>
<dbReference type="SUPFAM" id="SSF55785">
    <property type="entry name" value="PYP-like sensor domain (PAS domain)"/>
    <property type="match status" value="3"/>
</dbReference>
<dbReference type="EMBL" id="CP000555">
    <property type="protein sequence ID" value="ABM93061.1"/>
    <property type="molecule type" value="Genomic_DNA"/>
</dbReference>
<keyword evidence="6 11" id="KW-0418">Kinase</keyword>
<dbReference type="InterPro" id="IPR003594">
    <property type="entry name" value="HATPase_dom"/>
</dbReference>
<evidence type="ECO:0000259" key="10">
    <source>
        <dbReference type="PROSITE" id="PS50113"/>
    </source>
</evidence>
<dbReference type="PROSITE" id="PS50113">
    <property type="entry name" value="PAC"/>
    <property type="match status" value="2"/>
</dbReference>